<sequence length="345" mass="38211">MTLETRFFTADGQPNLDAGPPSSNSSLTLAYRTYGSLNNPAILIPTCFSGKIETTLAFLYGSDDSVLKDYFVIVVGLLGGSESSSPSNAPEPAKFPQTSYEDNIHLQYKLLKALGIEKLAAYIGFSMGGTQAYYFAILYPDFVQRIVVLASSARTSWHNKSFLEGPIAALESSVDWHDGLYTEPAVRGTRAFARVYSTWALSSAWFRKEQWKRLDCETVEDYLVKVWDNAMGKWDARELMHLVNTWRGGDISDHGPVKGDLPSALASIKAKVLLMPSRTDLYFPPEDSVEEVKHLRFGELKVIESIWGHLAGGEWGLQEDNNFIASEIGRFLSSYTPASCSAQST</sequence>
<dbReference type="PANTHER" id="PTHR32268">
    <property type="entry name" value="HOMOSERINE O-ACETYLTRANSFERASE"/>
    <property type="match status" value="1"/>
</dbReference>
<evidence type="ECO:0000256" key="2">
    <source>
        <dbReference type="PIRSR" id="PIRSR000443-1"/>
    </source>
</evidence>
<feature type="domain" description="AB hydrolase-1" evidence="3">
    <location>
        <begin position="60"/>
        <end position="311"/>
    </location>
</feature>
<dbReference type="AlphaFoldDB" id="A0A428TK09"/>
<dbReference type="GO" id="GO:0016747">
    <property type="term" value="F:acyltransferase activity, transferring groups other than amino-acyl groups"/>
    <property type="evidence" value="ECO:0007669"/>
    <property type="project" value="InterPro"/>
</dbReference>
<evidence type="ECO:0000256" key="1">
    <source>
        <dbReference type="ARBA" id="ARBA00006886"/>
    </source>
</evidence>
<dbReference type="PANTHER" id="PTHR32268:SF15">
    <property type="entry name" value="HOMOSERINE ACETYLTRANSFERASE FAMILY PROTEIN (AFU_ORTHOLOGUE AFUA_1G15350)"/>
    <property type="match status" value="1"/>
</dbReference>
<dbReference type="STRING" id="1325735.A0A428TK09"/>
<reference evidence="4 5" key="1">
    <citation type="submission" date="2017-06" db="EMBL/GenBank/DDBJ databases">
        <title>Comparative genomic analysis of Ambrosia Fusariam Clade fungi.</title>
        <authorList>
            <person name="Stajich J.E."/>
            <person name="Carrillo J."/>
            <person name="Kijimoto T."/>
            <person name="Eskalen A."/>
            <person name="O'Donnell K."/>
            <person name="Kasson M."/>
        </authorList>
    </citation>
    <scope>NUCLEOTIDE SEQUENCE [LARGE SCALE GENOMIC DNA]</scope>
    <source>
        <strain evidence="4 5">NRRL62579</strain>
    </source>
</reference>
<dbReference type="Pfam" id="PF00561">
    <property type="entry name" value="Abhydrolase_1"/>
    <property type="match status" value="1"/>
</dbReference>
<feature type="active site" evidence="2">
    <location>
        <position position="309"/>
    </location>
</feature>
<dbReference type="Gene3D" id="3.40.50.1820">
    <property type="entry name" value="alpha/beta hydrolase"/>
    <property type="match status" value="1"/>
</dbReference>
<evidence type="ECO:0000313" key="4">
    <source>
        <dbReference type="EMBL" id="RSM02388.1"/>
    </source>
</evidence>
<dbReference type="EMBL" id="NKCK01000076">
    <property type="protein sequence ID" value="RSM02388.1"/>
    <property type="molecule type" value="Genomic_DNA"/>
</dbReference>
<protein>
    <recommendedName>
        <fullName evidence="3">AB hydrolase-1 domain-containing protein</fullName>
    </recommendedName>
</protein>
<accession>A0A428TK09</accession>
<evidence type="ECO:0000259" key="3">
    <source>
        <dbReference type="Pfam" id="PF00561"/>
    </source>
</evidence>
<proteinExistence type="inferred from homology"/>
<name>A0A428TK09_9HYPO</name>
<dbReference type="SUPFAM" id="SSF53474">
    <property type="entry name" value="alpha/beta-Hydrolases"/>
    <property type="match status" value="1"/>
</dbReference>
<comment type="caution">
    <text evidence="4">The sequence shown here is derived from an EMBL/GenBank/DDBJ whole genome shotgun (WGS) entry which is preliminary data.</text>
</comment>
<dbReference type="InterPro" id="IPR008220">
    <property type="entry name" value="HAT_MetX-like"/>
</dbReference>
<comment type="similarity">
    <text evidence="1">Belongs to the AB hydrolase superfamily. MetX family.</text>
</comment>
<evidence type="ECO:0000313" key="5">
    <source>
        <dbReference type="Proteomes" id="UP000287144"/>
    </source>
</evidence>
<feature type="active site" description="Nucleophile" evidence="2">
    <location>
        <position position="126"/>
    </location>
</feature>
<dbReference type="InterPro" id="IPR000073">
    <property type="entry name" value="AB_hydrolase_1"/>
</dbReference>
<feature type="active site" evidence="2">
    <location>
        <position position="280"/>
    </location>
</feature>
<keyword evidence="5" id="KW-1185">Reference proteome</keyword>
<dbReference type="Proteomes" id="UP000287144">
    <property type="component" value="Unassembled WGS sequence"/>
</dbReference>
<dbReference type="InterPro" id="IPR029058">
    <property type="entry name" value="AB_hydrolase_fold"/>
</dbReference>
<organism evidence="4 5">
    <name type="scientific">Fusarium oligoseptatum</name>
    <dbReference type="NCBI Taxonomy" id="2604345"/>
    <lineage>
        <taxon>Eukaryota</taxon>
        <taxon>Fungi</taxon>
        <taxon>Dikarya</taxon>
        <taxon>Ascomycota</taxon>
        <taxon>Pezizomycotina</taxon>
        <taxon>Sordariomycetes</taxon>
        <taxon>Hypocreomycetidae</taxon>
        <taxon>Hypocreales</taxon>
        <taxon>Nectriaceae</taxon>
        <taxon>Fusarium</taxon>
        <taxon>Fusarium solani species complex</taxon>
    </lineage>
</organism>
<gene>
    <name evidence="4" type="ORF">CEP52_008053</name>
</gene>
<dbReference type="PIRSF" id="PIRSF000443">
    <property type="entry name" value="Homoser_Ac_trans"/>
    <property type="match status" value="1"/>
</dbReference>